<comment type="caution">
    <text evidence="1">The sequence shown here is derived from an EMBL/GenBank/DDBJ whole genome shotgun (WGS) entry which is preliminary data.</text>
</comment>
<accession>A0ACC1LB95</accession>
<keyword evidence="2" id="KW-1185">Reference proteome</keyword>
<evidence type="ECO:0000313" key="1">
    <source>
        <dbReference type="EMBL" id="KAJ2805182.1"/>
    </source>
</evidence>
<reference evidence="1" key="1">
    <citation type="submission" date="2022-07" db="EMBL/GenBank/DDBJ databases">
        <title>Phylogenomic reconstructions and comparative analyses of Kickxellomycotina fungi.</title>
        <authorList>
            <person name="Reynolds N.K."/>
            <person name="Stajich J.E."/>
            <person name="Barry K."/>
            <person name="Grigoriev I.V."/>
            <person name="Crous P."/>
            <person name="Smith M.E."/>
        </authorList>
    </citation>
    <scope>NUCLEOTIDE SEQUENCE</scope>
    <source>
        <strain evidence="1">CBS 102833</strain>
    </source>
</reference>
<feature type="non-terminal residue" evidence="1">
    <location>
        <position position="1"/>
    </location>
</feature>
<gene>
    <name evidence="1" type="ORF">H4S07_004077</name>
</gene>
<dbReference type="EMBL" id="JANBUP010001520">
    <property type="protein sequence ID" value="KAJ2805182.1"/>
    <property type="molecule type" value="Genomic_DNA"/>
</dbReference>
<proteinExistence type="predicted"/>
<protein>
    <submittedName>
        <fullName evidence="1">Uncharacterized protein</fullName>
    </submittedName>
</protein>
<dbReference type="Proteomes" id="UP001140096">
    <property type="component" value="Unassembled WGS sequence"/>
</dbReference>
<organism evidence="1 2">
    <name type="scientific">Coemansia furcata</name>
    <dbReference type="NCBI Taxonomy" id="417177"/>
    <lineage>
        <taxon>Eukaryota</taxon>
        <taxon>Fungi</taxon>
        <taxon>Fungi incertae sedis</taxon>
        <taxon>Zoopagomycota</taxon>
        <taxon>Kickxellomycotina</taxon>
        <taxon>Kickxellomycetes</taxon>
        <taxon>Kickxellales</taxon>
        <taxon>Kickxellaceae</taxon>
        <taxon>Coemansia</taxon>
    </lineage>
</organism>
<sequence>LTKAFDIVLKAIEDGWQKQPQEQLSRKSTSNRRQSTSNGGSVQDAGIIISPADIKIRTDILQVFHGVVHSFPREASQLFGDITQATRLLASVRNSAIPLDVRLVLVSLASRWYMLLRSAPQAAKYLASVVDSFYNYTGLSPSLSFLLLTPYNIRKQQGWPYPPLERTDDLHSFMYVTPNNRKGQPGSHSRGGSGNTASSRYNGGISSDRTSGQSKSSRASKYMELTSEQLERMNTVAQELTSLGGMLIDNLVTLPIDEDPQTNRVIQDMLKEVNRLNSLTANYISSLTSEHMQTTRRLKLATDETKRCQWVYKDTIAAFEEWKYKQQDYATLSSNRLSMALAAGGAGSSSLTQAQVAPAVIQETPISGPGPVPLERISTKAKGKMPDTAPSTPPRI</sequence>
<evidence type="ECO:0000313" key="2">
    <source>
        <dbReference type="Proteomes" id="UP001140096"/>
    </source>
</evidence>
<name>A0ACC1LB95_9FUNG</name>